<sequence>MGNNSHVQSSTTYTEARDGAAAYLQARLAAKDSFKDEDFEVPIIDISPSFSDARIERQRVAVQIQKACTTSGFFYITNHGVTLQAREGILRQAKRFMHELNAEQKENIHTKKSKLGLGWEPSEYTSIAGDVETKEVFNFSYETAMDSTGGDGKYVNLDGTTENGNLWPDDKDLPGFYDAVKAYYSEVLDLARHLFRLFALSLGLEETYFDPMTTHPGGIARLLYYPPPRTHLPPTASSSEEEQIGLGAHSDYECFTLLLSSSAPGLEILKPSGHWHIAAPPPGAFIVNVADFLMRWTNGLYKSTVHRVVNRGMEARYSVPFFFSVNYDTLVETLPTCLAEGEESKWKPIRAGEYILERLNATTKDGAGFFGNGDAVVGDGVLKRAGQRSDDATNPDLAVPAASVEASNAPMMKIGKRRTNDLWLVVTLGFPIRHRQRHLQPMHQEAANAIEHVFRALVPPVEPHETHGQPQHQDVPFALTTEDPEFVVATWFLRKRGSTHYRAILNRMESFANFQITPFAIAVKSHIESHCASDFALPSNWPFGSLASARYASLQRVYELIQTSRDDVAQLMSGYFQSFHPSLPVFDQSNFEARVADFWRKPESVDLIWLAQFLAVLGLGAYTIDYNSKETVNGEGAAAEFLYASEACLAKTEYMARPTTAAISTLCVMVVAKQATTATCWTLDTCWNVMGFVVRLAMMMVLHREWMPGYSDPAIARERAYRRRLWTMIVYLDTQTSARTGQQSMIPQGTVNLSDCNTDYGDCWDTIVPRALPIICQILSRMNMHEGQIFSYDEILEYDRKITHLMHEATAYYESDIVELTLDIFFRRALLVLHCQFALHPRASSLYPLSYDSTLDINLALLNHYHRLSSISPHTQLLAQPYMLDFLAAAFTTCMLLLSEDTSSRTSGDPGLSYRKTMLDPLMRCMDILANDNRNVLCFTTGFKQLEAIYAVTMKETPRCYTPG</sequence>
<evidence type="ECO:0000313" key="1">
    <source>
        <dbReference type="EMBL" id="KAJ8114737.1"/>
    </source>
</evidence>
<gene>
    <name evidence="1" type="ORF">OPT61_g3460</name>
</gene>
<keyword evidence="2" id="KW-1185">Reference proteome</keyword>
<protein>
    <submittedName>
        <fullName evidence="1">Uncharacterized protein</fullName>
    </submittedName>
</protein>
<organism evidence="1 2">
    <name type="scientific">Boeremia exigua</name>
    <dbReference type="NCBI Taxonomy" id="749465"/>
    <lineage>
        <taxon>Eukaryota</taxon>
        <taxon>Fungi</taxon>
        <taxon>Dikarya</taxon>
        <taxon>Ascomycota</taxon>
        <taxon>Pezizomycotina</taxon>
        <taxon>Dothideomycetes</taxon>
        <taxon>Pleosporomycetidae</taxon>
        <taxon>Pleosporales</taxon>
        <taxon>Pleosporineae</taxon>
        <taxon>Didymellaceae</taxon>
        <taxon>Boeremia</taxon>
    </lineage>
</organism>
<proteinExistence type="predicted"/>
<dbReference type="Proteomes" id="UP001153331">
    <property type="component" value="Unassembled WGS sequence"/>
</dbReference>
<evidence type="ECO:0000313" key="2">
    <source>
        <dbReference type="Proteomes" id="UP001153331"/>
    </source>
</evidence>
<name>A0ACC2IHU9_9PLEO</name>
<comment type="caution">
    <text evidence="1">The sequence shown here is derived from an EMBL/GenBank/DDBJ whole genome shotgun (WGS) entry which is preliminary data.</text>
</comment>
<dbReference type="EMBL" id="JAPHNI010000177">
    <property type="protein sequence ID" value="KAJ8114737.1"/>
    <property type="molecule type" value="Genomic_DNA"/>
</dbReference>
<reference evidence="1" key="1">
    <citation type="submission" date="2022-11" db="EMBL/GenBank/DDBJ databases">
        <title>Genome Sequence of Boeremia exigua.</title>
        <authorList>
            <person name="Buettner E."/>
        </authorList>
    </citation>
    <scope>NUCLEOTIDE SEQUENCE</scope>
    <source>
        <strain evidence="1">CU02</strain>
    </source>
</reference>
<accession>A0ACC2IHU9</accession>